<organism evidence="1 2">
    <name type="scientific">Bosea spartocytisi</name>
    <dbReference type="NCBI Taxonomy" id="2773451"/>
    <lineage>
        <taxon>Bacteria</taxon>
        <taxon>Pseudomonadati</taxon>
        <taxon>Pseudomonadota</taxon>
        <taxon>Alphaproteobacteria</taxon>
        <taxon>Hyphomicrobiales</taxon>
        <taxon>Boseaceae</taxon>
        <taxon>Bosea</taxon>
    </lineage>
</organism>
<comment type="caution">
    <text evidence="1">The sequence shown here is derived from an EMBL/GenBank/DDBJ whole genome shotgun (WGS) entry which is preliminary data.</text>
</comment>
<gene>
    <name evidence="1" type="ORF">IED13_16455</name>
</gene>
<name>A0A927I1F0_9HYPH</name>
<dbReference type="Proteomes" id="UP000619295">
    <property type="component" value="Unassembled WGS sequence"/>
</dbReference>
<dbReference type="EMBL" id="JACXWY010000010">
    <property type="protein sequence ID" value="MBD3847302.1"/>
    <property type="molecule type" value="Genomic_DNA"/>
</dbReference>
<keyword evidence="2" id="KW-1185">Reference proteome</keyword>
<protein>
    <submittedName>
        <fullName evidence="1">Uncharacterized protein</fullName>
    </submittedName>
</protein>
<evidence type="ECO:0000313" key="2">
    <source>
        <dbReference type="Proteomes" id="UP000619295"/>
    </source>
</evidence>
<dbReference type="RefSeq" id="WP_089172784.1">
    <property type="nucleotide sequence ID" value="NZ_JACXWY010000010.1"/>
</dbReference>
<sequence length="223" mass="24267">MPATRKKGSAASRRSERSGKYLTVGLATSLEPLFTETSIPRTKRVLSAYAKAIKRFEDTGKPVRMTVTLKSTGMAPEVQVEDAAPATGDALDRALASAAARGAQRVAEILKDPQMLSADQFAEEIGATRETVNRKRKRHEVLGLEGPKRGLRFPRWQLDDSGRLLADLPKLFQAVGDHPWAVYRFLVQAHRELDGSTGLAAVRAGRVDEAVEVAKATGRGDFS</sequence>
<dbReference type="AlphaFoldDB" id="A0A927I1F0"/>
<proteinExistence type="predicted"/>
<reference evidence="1" key="1">
    <citation type="submission" date="2020-09" db="EMBL/GenBank/DDBJ databases">
        <title>Bosea spartocytisi sp. nov. a root nodule endophyte of Spartocytisus supranubius in the high mountain ecosystem fo the Teide National Park (Canary Islands, Spain).</title>
        <authorList>
            <person name="Pulido-Suarez L."/>
            <person name="Peix A."/>
            <person name="Igual J.M."/>
            <person name="Socas-Perez N."/>
            <person name="Velazquez E."/>
            <person name="Flores-Felix J.D."/>
            <person name="Leon-Barrios M."/>
        </authorList>
    </citation>
    <scope>NUCLEOTIDE SEQUENCE</scope>
    <source>
        <strain evidence="1">SSUT16</strain>
    </source>
</reference>
<accession>A0A927I1F0</accession>
<evidence type="ECO:0000313" key="1">
    <source>
        <dbReference type="EMBL" id="MBD3847302.1"/>
    </source>
</evidence>